<sequence length="180" mass="20263">MGKGQLTIFFLMLAPILHTQTIYSTREGHILIKANIDGNAFKAESHQLSMFFDYTSKEITGSIDLRTIDTNNPQLATYLKSTQAPIWIRFSGKVPVEDFLLRPHEPIDFNWLVTIRLPNKEVQNYFKATLTHIPQGPTFSCLLSAGGFIEKTISPSLNQVVPGLEGSIEIKFAQLILKKE</sequence>
<evidence type="ECO:0008006" key="3">
    <source>
        <dbReference type="Google" id="ProtNLM"/>
    </source>
</evidence>
<reference evidence="1 2" key="1">
    <citation type="submission" date="2018-07" db="EMBL/GenBank/DDBJ databases">
        <title>Leeuwenhoekiella genomics.</title>
        <authorList>
            <person name="Tahon G."/>
            <person name="Willems A."/>
        </authorList>
    </citation>
    <scope>NUCLEOTIDE SEQUENCE [LARGE SCALE GENOMIC DNA]</scope>
    <source>
        <strain evidence="1 2">LMG 29608</strain>
    </source>
</reference>
<comment type="caution">
    <text evidence="1">The sequence shown here is derived from an EMBL/GenBank/DDBJ whole genome shotgun (WGS) entry which is preliminary data.</text>
</comment>
<dbReference type="AlphaFoldDB" id="A0A4Q0NTT8"/>
<keyword evidence="2" id="KW-1185">Reference proteome</keyword>
<dbReference type="OrthoDB" id="1430281at2"/>
<evidence type="ECO:0000313" key="2">
    <source>
        <dbReference type="Proteomes" id="UP000289859"/>
    </source>
</evidence>
<organism evidence="1 2">
    <name type="scientific">Leeuwenhoekiella polynyae</name>
    <dbReference type="NCBI Taxonomy" id="1550906"/>
    <lineage>
        <taxon>Bacteria</taxon>
        <taxon>Pseudomonadati</taxon>
        <taxon>Bacteroidota</taxon>
        <taxon>Flavobacteriia</taxon>
        <taxon>Flavobacteriales</taxon>
        <taxon>Flavobacteriaceae</taxon>
        <taxon>Leeuwenhoekiella</taxon>
    </lineage>
</organism>
<proteinExistence type="predicted"/>
<dbReference type="Proteomes" id="UP000289859">
    <property type="component" value="Unassembled WGS sequence"/>
</dbReference>
<protein>
    <recommendedName>
        <fullName evidence="3">YceI-like domain-containing protein</fullName>
    </recommendedName>
</protein>
<name>A0A4Q0NTT8_9FLAO</name>
<gene>
    <name evidence="1" type="ORF">DSM02_3405</name>
</gene>
<dbReference type="RefSeq" id="WP_013073460.1">
    <property type="nucleotide sequence ID" value="NZ_JBHUOO010000009.1"/>
</dbReference>
<accession>A0A4Q0NTT8</accession>
<evidence type="ECO:0000313" key="1">
    <source>
        <dbReference type="EMBL" id="RXG14803.1"/>
    </source>
</evidence>
<dbReference type="EMBL" id="QOVK01000021">
    <property type="protein sequence ID" value="RXG14803.1"/>
    <property type="molecule type" value="Genomic_DNA"/>
</dbReference>